<proteinExistence type="predicted"/>
<dbReference type="HOGENOM" id="CLU_3267797_0_0_9"/>
<sequence length="41" mass="4336">MEFSELHPIFAVTVPFVPTAAPFTERANGGKAPGEYGQGTI</sequence>
<gene>
    <name evidence="1" type="ORF">CLOSTASPAR_02498</name>
</gene>
<comment type="caution">
    <text evidence="1">The sequence shown here is derived from an EMBL/GenBank/DDBJ whole genome shotgun (WGS) entry which is preliminary data.</text>
</comment>
<dbReference type="Proteomes" id="UP000004756">
    <property type="component" value="Unassembled WGS sequence"/>
</dbReference>
<reference evidence="1 2" key="1">
    <citation type="submission" date="2009-02" db="EMBL/GenBank/DDBJ databases">
        <title>Draft genome sequence of Clostridium asparagiforme (DSM 15981).</title>
        <authorList>
            <person name="Sudarsanam P."/>
            <person name="Ley R."/>
            <person name="Guruge J."/>
            <person name="Turnbaugh P.J."/>
            <person name="Mahowald M."/>
            <person name="Liep D."/>
            <person name="Gordon J."/>
        </authorList>
    </citation>
    <scope>NUCLEOTIDE SEQUENCE [LARGE SCALE GENOMIC DNA]</scope>
    <source>
        <strain evidence="1 2">DSM 15981</strain>
    </source>
</reference>
<accession>C0CZS1</accession>
<name>C0CZS1_9FIRM</name>
<evidence type="ECO:0000313" key="1">
    <source>
        <dbReference type="EMBL" id="EEG55415.1"/>
    </source>
</evidence>
<protein>
    <submittedName>
        <fullName evidence="1">Uncharacterized protein</fullName>
    </submittedName>
</protein>
<keyword evidence="2" id="KW-1185">Reference proteome</keyword>
<evidence type="ECO:0000313" key="2">
    <source>
        <dbReference type="Proteomes" id="UP000004756"/>
    </source>
</evidence>
<organism evidence="1 2">
    <name type="scientific">[Clostridium] asparagiforme DSM 15981</name>
    <dbReference type="NCBI Taxonomy" id="518636"/>
    <lineage>
        <taxon>Bacteria</taxon>
        <taxon>Bacillati</taxon>
        <taxon>Bacillota</taxon>
        <taxon>Clostridia</taxon>
        <taxon>Lachnospirales</taxon>
        <taxon>Lachnospiraceae</taxon>
        <taxon>Enterocloster</taxon>
    </lineage>
</organism>
<dbReference type="AlphaFoldDB" id="C0CZS1"/>
<dbReference type="EMBL" id="ACCJ01000147">
    <property type="protein sequence ID" value="EEG55415.1"/>
    <property type="molecule type" value="Genomic_DNA"/>
</dbReference>